<dbReference type="PRINTS" id="PR00033">
    <property type="entry name" value="HTHASNC"/>
</dbReference>
<dbReference type="KEGG" id="ttn:TTX_0221"/>
<dbReference type="OrthoDB" id="28494at2157"/>
<feature type="compositionally biased region" description="Low complexity" evidence="1">
    <location>
        <begin position="138"/>
        <end position="191"/>
    </location>
</feature>
<dbReference type="CDD" id="cd00090">
    <property type="entry name" value="HTH_ARSR"/>
    <property type="match status" value="1"/>
</dbReference>
<accession>G4RMV6</accession>
<dbReference type="PANTHER" id="PTHR43704">
    <property type="entry name" value="BSR5907 PROTEIN"/>
    <property type="match status" value="1"/>
</dbReference>
<dbReference type="PaxDb" id="768679-TTX_0221"/>
<dbReference type="eggNOG" id="arCOG00374">
    <property type="taxonomic scope" value="Archaea"/>
</dbReference>
<dbReference type="HOGENOM" id="CLU_910958_0_0_2"/>
<gene>
    <name evidence="3" type="ordered locus">TTX_0221</name>
</gene>
<dbReference type="GO" id="GO:0043565">
    <property type="term" value="F:sequence-specific DNA binding"/>
    <property type="evidence" value="ECO:0007669"/>
    <property type="project" value="InterPro"/>
</dbReference>
<name>G4RMV6_THETK</name>
<dbReference type="RefSeq" id="WP_014126157.1">
    <property type="nucleotide sequence ID" value="NC_016070.1"/>
</dbReference>
<dbReference type="Pfam" id="PF13412">
    <property type="entry name" value="HTH_24"/>
    <property type="match status" value="1"/>
</dbReference>
<organism evidence="3 4">
    <name type="scientific">Thermoproteus tenax (strain ATCC 35583 / DSM 2078 / JCM 9277 / NBRC 100435 / Kra 1)</name>
    <dbReference type="NCBI Taxonomy" id="768679"/>
    <lineage>
        <taxon>Archaea</taxon>
        <taxon>Thermoproteota</taxon>
        <taxon>Thermoprotei</taxon>
        <taxon>Thermoproteales</taxon>
        <taxon>Thermoproteaceae</taxon>
        <taxon>Thermoproteus</taxon>
    </lineage>
</organism>
<dbReference type="InterPro" id="IPR036390">
    <property type="entry name" value="WH_DNA-bd_sf"/>
</dbReference>
<dbReference type="EMBL" id="FN869859">
    <property type="protein sequence ID" value="CCC80900.1"/>
    <property type="molecule type" value="Genomic_DNA"/>
</dbReference>
<feature type="region of interest" description="Disordered" evidence="1">
    <location>
        <begin position="138"/>
        <end position="193"/>
    </location>
</feature>
<dbReference type="SUPFAM" id="SSF46785">
    <property type="entry name" value="Winged helix' DNA-binding domain"/>
    <property type="match status" value="1"/>
</dbReference>
<keyword evidence="4" id="KW-1185">Reference proteome</keyword>
<reference evidence="3 4" key="1">
    <citation type="journal article" date="2011" name="PLoS ONE">
        <title>The complete genome sequence of Thermoproteus tenax: a physiologically versatile member of the Crenarchaeota.</title>
        <authorList>
            <person name="Siebers B."/>
            <person name="Zaparty M."/>
            <person name="Raddatz G."/>
            <person name="Tjaden B."/>
            <person name="Albers S.V."/>
            <person name="Bell S.D."/>
            <person name="Blombach F."/>
            <person name="Kletzin A."/>
            <person name="Kyrpides N."/>
            <person name="Lanz C."/>
            <person name="Plagens A."/>
            <person name="Rampp M."/>
            <person name="Rosinus A."/>
            <person name="von Jan M."/>
            <person name="Makarova K.S."/>
            <person name="Klenk H.P."/>
            <person name="Schuster S.C."/>
            <person name="Hensel R."/>
        </authorList>
    </citation>
    <scope>NUCLEOTIDE SEQUENCE [LARGE SCALE GENOMIC DNA]</scope>
    <source>
        <strain evidence="4">ATCC 35583 / DSM 2078 / JCM 9277 / NBRC 100435 / Kra 1</strain>
    </source>
</reference>
<keyword evidence="2" id="KW-0812">Transmembrane</keyword>
<dbReference type="InterPro" id="IPR011991">
    <property type="entry name" value="ArsR-like_HTH"/>
</dbReference>
<dbReference type="GeneID" id="11263233"/>
<dbReference type="InterPro" id="IPR000485">
    <property type="entry name" value="AsnC-type_HTH_dom"/>
</dbReference>
<evidence type="ECO:0000256" key="2">
    <source>
        <dbReference type="SAM" id="Phobius"/>
    </source>
</evidence>
<protein>
    <submittedName>
        <fullName evidence="3">Predicted membrane-associated trancriptional regulator</fullName>
    </submittedName>
</protein>
<keyword evidence="2" id="KW-1133">Transmembrane helix</keyword>
<dbReference type="InterPro" id="IPR036388">
    <property type="entry name" value="WH-like_DNA-bd_sf"/>
</dbReference>
<feature type="transmembrane region" description="Helical" evidence="2">
    <location>
        <begin position="199"/>
        <end position="218"/>
    </location>
</feature>
<proteinExistence type="predicted"/>
<evidence type="ECO:0000256" key="1">
    <source>
        <dbReference type="SAM" id="MobiDB-lite"/>
    </source>
</evidence>
<evidence type="ECO:0000313" key="3">
    <source>
        <dbReference type="EMBL" id="CCC80900.1"/>
    </source>
</evidence>
<dbReference type="PATRIC" id="fig|768679.9.peg.230"/>
<dbReference type="AlphaFoldDB" id="G4RMV6"/>
<sequence>MLWVILLFANGTVLLVFNQTVVANIFTLQLPAAPLTSPVVMHNKVPIPALLNGSELEIPVLGRALITVEYVPRVRAVDGVIAFNVTNGTYIIWAQGGVVLLPTLKILNYSKFNNSILMVAQGPGTLAYTLQGVSLQTPAPNSTSTNTAPPSSQQTSSTTSAPPSGSTAPSQSTTSAPSPSGYSNSSQQTSNRGPPTVDLFIVGLIATAGVAGASLYLARRGKGGIAGLSDTDRLILSYIQRTGGAFESDVAKTLGLPRTTVFRAVRRLEQAGLVSVEKRDGRNFIVPK</sequence>
<keyword evidence="2" id="KW-0472">Membrane</keyword>
<evidence type="ECO:0000313" key="4">
    <source>
        <dbReference type="Proteomes" id="UP000002654"/>
    </source>
</evidence>
<dbReference type="PANTHER" id="PTHR43704:SF2">
    <property type="entry name" value="HTH CRP-TYPE DOMAIN-CONTAINING PROTEIN"/>
    <property type="match status" value="1"/>
</dbReference>
<dbReference type="Gene3D" id="1.10.10.10">
    <property type="entry name" value="Winged helix-like DNA-binding domain superfamily/Winged helix DNA-binding domain"/>
    <property type="match status" value="1"/>
</dbReference>
<dbReference type="Proteomes" id="UP000002654">
    <property type="component" value="Chromosome"/>
</dbReference>